<dbReference type="AlphaFoldDB" id="B9FL93"/>
<evidence type="ECO:0000256" key="4">
    <source>
        <dbReference type="ARBA" id="ARBA00023002"/>
    </source>
</evidence>
<evidence type="ECO:0000256" key="3">
    <source>
        <dbReference type="ARBA" id="ARBA00022827"/>
    </source>
</evidence>
<keyword evidence="4 6" id="KW-0560">Oxidoreductase</keyword>
<gene>
    <name evidence="7" type="ORF">OsJ_19287</name>
</gene>
<comment type="cofactor">
    <cofactor evidence="6">
        <name>FAD</name>
        <dbReference type="ChEBI" id="CHEBI:57692"/>
    </cofactor>
</comment>
<keyword evidence="6" id="KW-0503">Monooxygenase</keyword>
<name>B9FL93_ORYSJ</name>
<dbReference type="GO" id="GO:0103075">
    <property type="term" value="F:indole-3-pyruvate monooxygenase activity"/>
    <property type="evidence" value="ECO:0007669"/>
    <property type="project" value="UniProtKB-EC"/>
</dbReference>
<dbReference type="InterPro" id="IPR036188">
    <property type="entry name" value="FAD/NAD-bd_sf"/>
</dbReference>
<keyword evidence="3 6" id="KW-0274">FAD</keyword>
<reference evidence="7" key="2">
    <citation type="submission" date="2008-12" db="EMBL/GenBank/DDBJ databases">
        <title>Improved gene annotation of the rice (Oryza sativa) genomes.</title>
        <authorList>
            <person name="Wang J."/>
            <person name="Li R."/>
            <person name="Fan W."/>
            <person name="Huang Q."/>
            <person name="Zhang J."/>
            <person name="Zhou Y."/>
            <person name="Hu Y."/>
            <person name="Zi S."/>
            <person name="Li J."/>
            <person name="Ni P."/>
            <person name="Zheng H."/>
            <person name="Zhang Y."/>
            <person name="Zhao M."/>
            <person name="Hao Q."/>
            <person name="McDermott J."/>
            <person name="Samudrala R."/>
            <person name="Kristiansen K."/>
            <person name="Wong G.K.-S."/>
        </authorList>
    </citation>
    <scope>NUCLEOTIDE SEQUENCE</scope>
</reference>
<dbReference type="PANTHER" id="PTHR43539">
    <property type="entry name" value="FLAVIN-BINDING MONOOXYGENASE-LIKE PROTEIN (AFU_ORTHOLOGUE AFUA_4G09220)"/>
    <property type="match status" value="1"/>
</dbReference>
<sequence>MYDRLSLHLPRQFCELPLFPFPASYPDYPTKQQFVAYLESYAAKFGINPMYNHTVVCAEFDERLMLWRVRTTQATGMMEDDVEYVSQWLVVATGENSEAVLPVIDGLEEFRGSVIHTSAYKSGSKFAGKTVLVVGCGNSGMEVCLDLCNHNGYPRIVVRDAVHILPREMLGQPTFRLAMWLLKWLPIHIVDRILLLVARAILGDTSQFGLKRPSLGPLELKSLSGKTPILDIGTLAKIKSGDIKVRPAIRRIAGQQVKFVDGRSEQFDAIVLATGYKSNVPCWLKKKIAQIYLYHITETRDRLSVALPCRRTGGCAGRACGTALLPQPGERQSGGARAETVPRQSCVAVAHHRGGPTSPLHAIDAFLCSRCAAPTLPHVFLPSITLPHTRVMAPHFHAAGPKRCRTAVLRNH</sequence>
<evidence type="ECO:0000256" key="2">
    <source>
        <dbReference type="ARBA" id="ARBA00022630"/>
    </source>
</evidence>
<dbReference type="PANTHER" id="PTHR43539:SF38">
    <property type="entry name" value="INDOLE-3-PYRUVATE MONOOXYGENASE YUCCA6"/>
    <property type="match status" value="1"/>
</dbReference>
<dbReference type="GO" id="GO:0050661">
    <property type="term" value="F:NADP binding"/>
    <property type="evidence" value="ECO:0007669"/>
    <property type="project" value="InterPro"/>
</dbReference>
<evidence type="ECO:0000256" key="6">
    <source>
        <dbReference type="RuleBase" id="RU361177"/>
    </source>
</evidence>
<dbReference type="Pfam" id="PF00743">
    <property type="entry name" value="FMO-like"/>
    <property type="match status" value="1"/>
</dbReference>
<dbReference type="Gene3D" id="3.50.50.60">
    <property type="entry name" value="FAD/NAD(P)-binding domain"/>
    <property type="match status" value="1"/>
</dbReference>
<organism evidence="7">
    <name type="scientific">Oryza sativa subsp. japonica</name>
    <name type="common">Rice</name>
    <dbReference type="NCBI Taxonomy" id="39947"/>
    <lineage>
        <taxon>Eukaryota</taxon>
        <taxon>Viridiplantae</taxon>
        <taxon>Streptophyta</taxon>
        <taxon>Embryophyta</taxon>
        <taxon>Tracheophyta</taxon>
        <taxon>Spermatophyta</taxon>
        <taxon>Magnoliopsida</taxon>
        <taxon>Liliopsida</taxon>
        <taxon>Poales</taxon>
        <taxon>Poaceae</taxon>
        <taxon>BOP clade</taxon>
        <taxon>Oryzoideae</taxon>
        <taxon>Oryzeae</taxon>
        <taxon>Oryzinae</taxon>
        <taxon>Oryza</taxon>
        <taxon>Oryza sativa</taxon>
    </lineage>
</organism>
<reference evidence="7" key="1">
    <citation type="journal article" date="2005" name="PLoS Biol.">
        <title>The genomes of Oryza sativa: a history of duplications.</title>
        <authorList>
            <person name="Yu J."/>
            <person name="Wang J."/>
            <person name="Lin W."/>
            <person name="Li S."/>
            <person name="Li H."/>
            <person name="Zhou J."/>
            <person name="Ni P."/>
            <person name="Dong W."/>
            <person name="Hu S."/>
            <person name="Zeng C."/>
            <person name="Zhang J."/>
            <person name="Zhang Y."/>
            <person name="Li R."/>
            <person name="Xu Z."/>
            <person name="Li S."/>
            <person name="Li X."/>
            <person name="Zheng H."/>
            <person name="Cong L."/>
            <person name="Lin L."/>
            <person name="Yin J."/>
            <person name="Geng J."/>
            <person name="Li G."/>
            <person name="Shi J."/>
            <person name="Liu J."/>
            <person name="Lv H."/>
            <person name="Li J."/>
            <person name="Wang J."/>
            <person name="Deng Y."/>
            <person name="Ran L."/>
            <person name="Shi X."/>
            <person name="Wang X."/>
            <person name="Wu Q."/>
            <person name="Li C."/>
            <person name="Ren X."/>
            <person name="Wang J."/>
            <person name="Wang X."/>
            <person name="Li D."/>
            <person name="Liu D."/>
            <person name="Zhang X."/>
            <person name="Ji Z."/>
            <person name="Zhao W."/>
            <person name="Sun Y."/>
            <person name="Zhang Z."/>
            <person name="Bao J."/>
            <person name="Han Y."/>
            <person name="Dong L."/>
            <person name="Ji J."/>
            <person name="Chen P."/>
            <person name="Wu S."/>
            <person name="Liu J."/>
            <person name="Xiao Y."/>
            <person name="Bu D."/>
            <person name="Tan J."/>
            <person name="Yang L."/>
            <person name="Ye C."/>
            <person name="Zhang J."/>
            <person name="Xu J."/>
            <person name="Zhou Y."/>
            <person name="Yu Y."/>
            <person name="Zhang B."/>
            <person name="Zhuang S."/>
            <person name="Wei H."/>
            <person name="Liu B."/>
            <person name="Lei M."/>
            <person name="Yu H."/>
            <person name="Li Y."/>
            <person name="Xu H."/>
            <person name="Wei S."/>
            <person name="He X."/>
            <person name="Fang L."/>
            <person name="Zhang Z."/>
            <person name="Zhang Y."/>
            <person name="Huang X."/>
            <person name="Su Z."/>
            <person name="Tong W."/>
            <person name="Li J."/>
            <person name="Tong Z."/>
            <person name="Li S."/>
            <person name="Ye J."/>
            <person name="Wang L."/>
            <person name="Fang L."/>
            <person name="Lei T."/>
            <person name="Chen C."/>
            <person name="Chen H."/>
            <person name="Xu Z."/>
            <person name="Li H."/>
            <person name="Huang H."/>
            <person name="Zhang F."/>
            <person name="Xu H."/>
            <person name="Li N."/>
            <person name="Zhao C."/>
            <person name="Li S."/>
            <person name="Dong L."/>
            <person name="Huang Y."/>
            <person name="Li L."/>
            <person name="Xi Y."/>
            <person name="Qi Q."/>
            <person name="Li W."/>
            <person name="Zhang B."/>
            <person name="Hu W."/>
            <person name="Zhang Y."/>
            <person name="Tian X."/>
            <person name="Jiao Y."/>
            <person name="Liang X."/>
            <person name="Jin J."/>
            <person name="Gao L."/>
            <person name="Zheng W."/>
            <person name="Hao B."/>
            <person name="Liu S."/>
            <person name="Wang W."/>
            <person name="Yuan L."/>
            <person name="Cao M."/>
            <person name="McDermott J."/>
            <person name="Samudrala R."/>
            <person name="Wang J."/>
            <person name="Wong G.K."/>
            <person name="Yang H."/>
        </authorList>
    </citation>
    <scope>NUCLEOTIDE SEQUENCE [LARGE SCALE GENOMIC DNA]</scope>
</reference>
<accession>B9FL93</accession>
<keyword evidence="2 6" id="KW-0285">Flavoprotein</keyword>
<dbReference type="InterPro" id="IPR050982">
    <property type="entry name" value="Auxin_biosynth/cation_transpt"/>
</dbReference>
<dbReference type="Proteomes" id="UP000007752">
    <property type="component" value="Chromosome 5"/>
</dbReference>
<proteinExistence type="inferred from homology"/>
<dbReference type="SUPFAM" id="SSF51905">
    <property type="entry name" value="FAD/NAD(P)-binding domain"/>
    <property type="match status" value="1"/>
</dbReference>
<dbReference type="GO" id="GO:0050660">
    <property type="term" value="F:flavin adenine dinucleotide binding"/>
    <property type="evidence" value="ECO:0007669"/>
    <property type="project" value="InterPro"/>
</dbReference>
<dbReference type="EC" id="1.-.-.-" evidence="6"/>
<dbReference type="InterPro" id="IPR020946">
    <property type="entry name" value="Flavin_mOase-like"/>
</dbReference>
<comment type="catalytic activity">
    <reaction evidence="5">
        <text>indole-3-pyruvate + NADPH + O2 + H(+) = (indol-3-yl)acetate + CO2 + NADP(+) + H2O</text>
        <dbReference type="Rhea" id="RHEA:34331"/>
        <dbReference type="ChEBI" id="CHEBI:15377"/>
        <dbReference type="ChEBI" id="CHEBI:15378"/>
        <dbReference type="ChEBI" id="CHEBI:15379"/>
        <dbReference type="ChEBI" id="CHEBI:16526"/>
        <dbReference type="ChEBI" id="CHEBI:17640"/>
        <dbReference type="ChEBI" id="CHEBI:30854"/>
        <dbReference type="ChEBI" id="CHEBI:57783"/>
        <dbReference type="ChEBI" id="CHEBI:58349"/>
        <dbReference type="EC" id="1.14.13.168"/>
    </reaction>
</comment>
<evidence type="ECO:0000256" key="1">
    <source>
        <dbReference type="ARBA" id="ARBA00009183"/>
    </source>
</evidence>
<evidence type="ECO:0000313" key="7">
    <source>
        <dbReference type="EMBL" id="EEE64442.1"/>
    </source>
</evidence>
<dbReference type="GO" id="GO:0004499">
    <property type="term" value="F:N,N-dimethylaniline monooxygenase activity"/>
    <property type="evidence" value="ECO:0007669"/>
    <property type="project" value="InterPro"/>
</dbReference>
<dbReference type="EMBL" id="CM000142">
    <property type="protein sequence ID" value="EEE64442.1"/>
    <property type="molecule type" value="Genomic_DNA"/>
</dbReference>
<comment type="similarity">
    <text evidence="1 6">Belongs to the FMO family.</text>
</comment>
<protein>
    <recommendedName>
        <fullName evidence="6">Flavin-containing monooxygenase</fullName>
        <ecNumber evidence="6">1.-.-.-</ecNumber>
    </recommendedName>
</protein>
<evidence type="ECO:0000256" key="5">
    <source>
        <dbReference type="ARBA" id="ARBA00047707"/>
    </source>
</evidence>